<accession>Q0WMJ5</accession>
<proteinExistence type="evidence at transcript level"/>
<organism evidence="1">
    <name type="scientific">Arabidopsis thaliana</name>
    <name type="common">Mouse-ear cress</name>
    <dbReference type="NCBI Taxonomy" id="3702"/>
    <lineage>
        <taxon>Eukaryota</taxon>
        <taxon>Viridiplantae</taxon>
        <taxon>Streptophyta</taxon>
        <taxon>Embryophyta</taxon>
        <taxon>Tracheophyta</taxon>
        <taxon>Spermatophyta</taxon>
        <taxon>Magnoliopsida</taxon>
        <taxon>eudicotyledons</taxon>
        <taxon>Gunneridae</taxon>
        <taxon>Pentapetalae</taxon>
        <taxon>rosids</taxon>
        <taxon>malvids</taxon>
        <taxon>Brassicales</taxon>
        <taxon>Brassicaceae</taxon>
        <taxon>Camelineae</taxon>
        <taxon>Arabidopsis</taxon>
    </lineage>
</organism>
<dbReference type="AlphaFoldDB" id="Q0WMJ5"/>
<reference evidence="1" key="1">
    <citation type="submission" date="2006-07" db="EMBL/GenBank/DDBJ databases">
        <title>Large-scale analysis of RIKEN Arabidopsis full-length (RAFL) cDNAs.</title>
        <authorList>
            <person name="Totoki Y."/>
            <person name="Seki M."/>
            <person name="Ishida J."/>
            <person name="Nakajima M."/>
            <person name="Enju A."/>
            <person name="Morosawa T."/>
            <person name="Kamiya A."/>
            <person name="Narusaka M."/>
            <person name="Shin-i T."/>
            <person name="Nakagawa M."/>
            <person name="Sakamoto N."/>
            <person name="Oishi K."/>
            <person name="Kohara Y."/>
            <person name="Kobayashi M."/>
            <person name="Toyoda A."/>
            <person name="Sakaki Y."/>
            <person name="Sakurai T."/>
            <person name="Iida K."/>
            <person name="Akiyama K."/>
            <person name="Satou M."/>
            <person name="Toyoda T."/>
            <person name="Konagaya A."/>
            <person name="Carninci P."/>
            <person name="Kawai J."/>
            <person name="Hayashizaki Y."/>
            <person name="Shinozaki K."/>
        </authorList>
    </citation>
    <scope>NUCLEOTIDE SEQUENCE</scope>
</reference>
<sequence length="55" mass="6199">MSKSVYSNASAREKNGGDASDLVLDRLIRIPSVSGKRIVMVHNNWSRIFQFKCLC</sequence>
<name>Q0WMJ5_ARATH</name>
<evidence type="ECO:0000313" key="1">
    <source>
        <dbReference type="EMBL" id="BAF01656.1"/>
    </source>
</evidence>
<protein>
    <submittedName>
        <fullName evidence="1">Uncharacterized protein</fullName>
    </submittedName>
</protein>
<dbReference type="EMBL" id="AK229825">
    <property type="protein sequence ID" value="BAF01656.1"/>
    <property type="molecule type" value="mRNA"/>
</dbReference>